<evidence type="ECO:0000313" key="3">
    <source>
        <dbReference type="Proteomes" id="UP000196759"/>
    </source>
</evidence>
<evidence type="ECO:0000313" key="2">
    <source>
        <dbReference type="EMBL" id="ASC02471.1"/>
    </source>
</evidence>
<dbReference type="PANTHER" id="PTHR40660:SF1">
    <property type="entry name" value="5'-PHOSPHATE OXIDASE PUTATIVE DOMAIN-CONTAINING PROTEIN-RELATED"/>
    <property type="match status" value="1"/>
</dbReference>
<dbReference type="EMBL" id="CP021934">
    <property type="protein sequence ID" value="ASC02471.1"/>
    <property type="molecule type" value="Genomic_DNA"/>
</dbReference>
<name>A0A1Z3CFV5_FUSNP</name>
<proteinExistence type="predicted"/>
<sequence>MIMMAKLTDAIKDLILNPVKEGAWTAQLGWIATVREDGAPNIGPKRSCRIYDDATLIWNENTAGEIMKDIERGSKVAVAFANWDKLDGYRFVGTAEVHKEGKYYDEVVEWAKGKMGVPKAAIVFHIEEVYTLKSGPTAGTRID</sequence>
<dbReference type="Pfam" id="PF01243">
    <property type="entry name" value="PNPOx_N"/>
    <property type="match status" value="1"/>
</dbReference>
<evidence type="ECO:0000259" key="1">
    <source>
        <dbReference type="Pfam" id="PF01243"/>
    </source>
</evidence>
<accession>A0A1Z3CFV5</accession>
<feature type="domain" description="Pyridoxamine 5'-phosphate oxidase N-terminal" evidence="1">
    <location>
        <begin position="25"/>
        <end position="132"/>
    </location>
</feature>
<dbReference type="InterPro" id="IPR012349">
    <property type="entry name" value="Split_barrel_FMN-bd"/>
</dbReference>
<dbReference type="Gene3D" id="2.30.110.10">
    <property type="entry name" value="Electron Transport, Fmn-binding Protein, Chain A"/>
    <property type="match status" value="1"/>
</dbReference>
<dbReference type="InterPro" id="IPR011576">
    <property type="entry name" value="Pyridox_Oxase_N"/>
</dbReference>
<protein>
    <submittedName>
        <fullName evidence="2">Pyridoxamine 5'-phosphate oxidase</fullName>
    </submittedName>
</protein>
<keyword evidence="3" id="KW-1185">Reference proteome</keyword>
<dbReference type="PANTHER" id="PTHR40660">
    <property type="entry name" value="5'-PHOSPHATE OXIDASE PUTATIVE DOMAIN-CONTAINING PROTEIN-RELATED"/>
    <property type="match status" value="1"/>
</dbReference>
<organism evidence="2 3">
    <name type="scientific">Fusobacterium nucleatum subsp. polymorphum</name>
    <name type="common">Fusobacterium polymorphum</name>
    <dbReference type="NCBI Taxonomy" id="76857"/>
    <lineage>
        <taxon>Bacteria</taxon>
        <taxon>Fusobacteriati</taxon>
        <taxon>Fusobacteriota</taxon>
        <taxon>Fusobacteriia</taxon>
        <taxon>Fusobacteriales</taxon>
        <taxon>Fusobacteriaceae</taxon>
        <taxon>Fusobacterium</taxon>
    </lineage>
</organism>
<dbReference type="Proteomes" id="UP000196759">
    <property type="component" value="Chromosome"/>
</dbReference>
<reference evidence="2 3" key="1">
    <citation type="submission" date="2017-06" db="EMBL/GenBank/DDBJ databases">
        <title>Draft genome sequence of Fusobacterium nucleatum subsp. polymorphum KCOM 1260 (=ChDC F218).</title>
        <authorList>
            <person name="Kook J.-K."/>
            <person name="Park S.-N."/>
            <person name="Lim Y.K."/>
            <person name="Roh H."/>
        </authorList>
    </citation>
    <scope>NUCLEOTIDE SEQUENCE [LARGE SCALE GENOMIC DNA]</scope>
    <source>
        <strain evidence="3">KCOM 1260 (ChDC F218)</strain>
    </source>
</reference>
<gene>
    <name evidence="2" type="ORF">CBG50_03650</name>
</gene>
<dbReference type="SUPFAM" id="SSF50475">
    <property type="entry name" value="FMN-binding split barrel"/>
    <property type="match status" value="1"/>
</dbReference>
<dbReference type="AlphaFoldDB" id="A0A1Z3CFV5"/>